<feature type="transmembrane region" description="Helical" evidence="1">
    <location>
        <begin position="77"/>
        <end position="108"/>
    </location>
</feature>
<feature type="transmembrane region" description="Helical" evidence="1">
    <location>
        <begin position="36"/>
        <end position="57"/>
    </location>
</feature>
<dbReference type="Proteomes" id="UP000232063">
    <property type="component" value="Chromosome"/>
</dbReference>
<keyword evidence="1" id="KW-0812">Transmembrane</keyword>
<dbReference type="KEGG" id="elj:ELUMI_v1c05490"/>
<proteinExistence type="predicted"/>
<name>A0A2K8NXB2_9MOLU</name>
<keyword evidence="1" id="KW-1133">Transmembrane helix</keyword>
<evidence type="ECO:0000313" key="2">
    <source>
        <dbReference type="EMBL" id="ATZ17273.1"/>
    </source>
</evidence>
<sequence>MKIIVSKFFKFILLLTFLFPFMFGENKINFKSIKSTINFACKIVILILMNYLFVLLILKDGIFSLLILETSKYFRWIIFTCLFFSSLFLTTLIILQTFYISWSANIALLFRKYKFKILIWIRYQQFKTLVLNCLLFFILEIVEFLQKCEINYQIIRAHNFNNFQKLNIPPPTIVELFS</sequence>
<keyword evidence="3" id="KW-1185">Reference proteome</keyword>
<evidence type="ECO:0000256" key="1">
    <source>
        <dbReference type="SAM" id="Phobius"/>
    </source>
</evidence>
<protein>
    <recommendedName>
        <fullName evidence="4">Transmembrane protein</fullName>
    </recommendedName>
</protein>
<keyword evidence="1" id="KW-0472">Membrane</keyword>
<evidence type="ECO:0008006" key="4">
    <source>
        <dbReference type="Google" id="ProtNLM"/>
    </source>
</evidence>
<dbReference type="EMBL" id="CP024963">
    <property type="protein sequence ID" value="ATZ17273.1"/>
    <property type="molecule type" value="Genomic_DNA"/>
</dbReference>
<reference evidence="2 3" key="1">
    <citation type="submission" date="2017-11" db="EMBL/GenBank/DDBJ databases">
        <title>Genome sequence of Entomoplasma luminosum PIMN-1 (ATCC 49195).</title>
        <authorList>
            <person name="Lo W.-S."/>
            <person name="Gasparich G.E."/>
            <person name="Kuo C.-H."/>
        </authorList>
    </citation>
    <scope>NUCLEOTIDE SEQUENCE [LARGE SCALE GENOMIC DNA]</scope>
    <source>
        <strain evidence="2 3">PIMN-1</strain>
    </source>
</reference>
<evidence type="ECO:0000313" key="3">
    <source>
        <dbReference type="Proteomes" id="UP000232063"/>
    </source>
</evidence>
<feature type="transmembrane region" description="Helical" evidence="1">
    <location>
        <begin position="6"/>
        <end position="24"/>
    </location>
</feature>
<accession>A0A2K8NXB2</accession>
<gene>
    <name evidence="2" type="ORF">ELUMI_v1c05490</name>
</gene>
<organism evidence="2 3">
    <name type="scientific">Williamsoniiplasma luminosum</name>
    <dbReference type="NCBI Taxonomy" id="214888"/>
    <lineage>
        <taxon>Bacteria</taxon>
        <taxon>Bacillati</taxon>
        <taxon>Mycoplasmatota</taxon>
        <taxon>Mollicutes</taxon>
        <taxon>Entomoplasmatales</taxon>
        <taxon>Williamsoniiplasma</taxon>
    </lineage>
</organism>
<dbReference type="AlphaFoldDB" id="A0A2K8NXB2"/>